<organism evidence="2 3">
    <name type="scientific">Candidatus Uhrbacteria bacterium GW2011_GWF2_44_350</name>
    <dbReference type="NCBI Taxonomy" id="1619000"/>
    <lineage>
        <taxon>Bacteria</taxon>
        <taxon>Candidatus Uhriibacteriota</taxon>
    </lineage>
</organism>
<feature type="domain" description="Glycosyltransferase 2-like" evidence="1">
    <location>
        <begin position="4"/>
        <end position="169"/>
    </location>
</feature>
<comment type="caution">
    <text evidence="2">The sequence shown here is derived from an EMBL/GenBank/DDBJ whole genome shotgun (WGS) entry which is preliminary data.</text>
</comment>
<evidence type="ECO:0000313" key="3">
    <source>
        <dbReference type="Proteomes" id="UP000034154"/>
    </source>
</evidence>
<reference evidence="2 3" key="1">
    <citation type="journal article" date="2015" name="Nature">
        <title>rRNA introns, odd ribosomes, and small enigmatic genomes across a large radiation of phyla.</title>
        <authorList>
            <person name="Brown C.T."/>
            <person name="Hug L.A."/>
            <person name="Thomas B.C."/>
            <person name="Sharon I."/>
            <person name="Castelle C.J."/>
            <person name="Singh A."/>
            <person name="Wilkins M.J."/>
            <person name="Williams K.H."/>
            <person name="Banfield J.F."/>
        </authorList>
    </citation>
    <scope>NUCLEOTIDE SEQUENCE [LARGE SCALE GENOMIC DNA]</scope>
</reference>
<dbReference type="AlphaFoldDB" id="A0A0G1JKE7"/>
<name>A0A0G1JKE7_9BACT</name>
<dbReference type="Proteomes" id="UP000034154">
    <property type="component" value="Unassembled WGS sequence"/>
</dbReference>
<evidence type="ECO:0000313" key="2">
    <source>
        <dbReference type="EMBL" id="KKT71830.1"/>
    </source>
</evidence>
<accession>A0A0G1JKE7</accession>
<protein>
    <submittedName>
        <fullName evidence="2">Glycosyl transferase family protein</fullName>
    </submittedName>
</protein>
<sequence>MNFSVTIPAYNEAKILEQNINLLLAFLKNNFSENNWEVVIAENGSADQTLTIAKKLSETNRQVRFLQIPQPGKGLVIRQAWNSSNADILIFMDADLATDLKHLPQLLENLQDGDLVIGNRLAPTSQVSRSQRRTFYSKLYNLAARQILKSRLTDCQCGFKGLKKDAWQKIQPHLESESWFFDTELLALAEHFHLKIKELPINWQEKRTKGNKSRVRIIKTGRHLIKNLWLLKKRLARLPKEC</sequence>
<dbReference type="PANTHER" id="PTHR10859">
    <property type="entry name" value="GLYCOSYL TRANSFERASE"/>
    <property type="match status" value="1"/>
</dbReference>
<dbReference type="InterPro" id="IPR029044">
    <property type="entry name" value="Nucleotide-diphossugar_trans"/>
</dbReference>
<dbReference type="Pfam" id="PF00535">
    <property type="entry name" value="Glycos_transf_2"/>
    <property type="match status" value="1"/>
</dbReference>
<dbReference type="EMBL" id="LCJB01000007">
    <property type="protein sequence ID" value="KKT71830.1"/>
    <property type="molecule type" value="Genomic_DNA"/>
</dbReference>
<dbReference type="InterPro" id="IPR001173">
    <property type="entry name" value="Glyco_trans_2-like"/>
</dbReference>
<keyword evidence="2" id="KW-0808">Transferase</keyword>
<dbReference type="GO" id="GO:0016740">
    <property type="term" value="F:transferase activity"/>
    <property type="evidence" value="ECO:0007669"/>
    <property type="project" value="UniProtKB-KW"/>
</dbReference>
<gene>
    <name evidence="2" type="ORF">UW63_C0007G0012</name>
</gene>
<dbReference type="GO" id="GO:0006487">
    <property type="term" value="P:protein N-linked glycosylation"/>
    <property type="evidence" value="ECO:0007669"/>
    <property type="project" value="TreeGrafter"/>
</dbReference>
<proteinExistence type="predicted"/>
<dbReference type="SUPFAM" id="SSF53448">
    <property type="entry name" value="Nucleotide-diphospho-sugar transferases"/>
    <property type="match status" value="1"/>
</dbReference>
<evidence type="ECO:0000259" key="1">
    <source>
        <dbReference type="Pfam" id="PF00535"/>
    </source>
</evidence>
<dbReference type="Gene3D" id="3.90.550.10">
    <property type="entry name" value="Spore Coat Polysaccharide Biosynthesis Protein SpsA, Chain A"/>
    <property type="match status" value="1"/>
</dbReference>
<dbReference type="PANTHER" id="PTHR10859:SF91">
    <property type="entry name" value="DOLICHYL-PHOSPHATE BETA-GLUCOSYLTRANSFERASE"/>
    <property type="match status" value="1"/>
</dbReference>